<dbReference type="AlphaFoldDB" id="A0A2T7EAS3"/>
<evidence type="ECO:0000313" key="1">
    <source>
        <dbReference type="EMBL" id="PUZ64931.1"/>
    </source>
</evidence>
<gene>
    <name evidence="1" type="ORF">GQ55_3G182500</name>
</gene>
<accession>A0A2T7EAS3</accession>
<sequence>MNKARLLFAKLRARAGTSGVTTPLVVYERNCGRLMWDVLANTIEHGRR</sequence>
<proteinExistence type="predicted"/>
<name>A0A2T7EAS3_9POAL</name>
<protein>
    <submittedName>
        <fullName evidence="1">Uncharacterized protein</fullName>
    </submittedName>
</protein>
<evidence type="ECO:0000313" key="2">
    <source>
        <dbReference type="Proteomes" id="UP000244336"/>
    </source>
</evidence>
<dbReference type="Gramene" id="PUZ64931">
    <property type="protein sequence ID" value="PUZ64931"/>
    <property type="gene ID" value="GQ55_3G182500"/>
</dbReference>
<dbReference type="EMBL" id="CM009751">
    <property type="protein sequence ID" value="PUZ64931.1"/>
    <property type="molecule type" value="Genomic_DNA"/>
</dbReference>
<dbReference type="Proteomes" id="UP000244336">
    <property type="component" value="Chromosome 3"/>
</dbReference>
<keyword evidence="2" id="KW-1185">Reference proteome</keyword>
<reference evidence="1 2" key="1">
    <citation type="submission" date="2018-04" db="EMBL/GenBank/DDBJ databases">
        <title>WGS assembly of Panicum hallii var. hallii HAL2.</title>
        <authorList>
            <person name="Lovell J."/>
            <person name="Jenkins J."/>
            <person name="Lowry D."/>
            <person name="Mamidi S."/>
            <person name="Sreedasyam A."/>
            <person name="Weng X."/>
            <person name="Barry K."/>
            <person name="Bonette J."/>
            <person name="Campitelli B."/>
            <person name="Daum C."/>
            <person name="Gordon S."/>
            <person name="Gould B."/>
            <person name="Lipzen A."/>
            <person name="MacQueen A."/>
            <person name="Palacio-Mejia J."/>
            <person name="Plott C."/>
            <person name="Shakirov E."/>
            <person name="Shu S."/>
            <person name="Yoshinaga Y."/>
            <person name="Zane M."/>
            <person name="Rokhsar D."/>
            <person name="Grimwood J."/>
            <person name="Schmutz J."/>
            <person name="Juenger T."/>
        </authorList>
    </citation>
    <scope>NUCLEOTIDE SEQUENCE [LARGE SCALE GENOMIC DNA]</scope>
    <source>
        <strain evidence="2">cv. HAL2</strain>
    </source>
</reference>
<organism evidence="1 2">
    <name type="scientific">Panicum hallii var. hallii</name>
    <dbReference type="NCBI Taxonomy" id="1504633"/>
    <lineage>
        <taxon>Eukaryota</taxon>
        <taxon>Viridiplantae</taxon>
        <taxon>Streptophyta</taxon>
        <taxon>Embryophyta</taxon>
        <taxon>Tracheophyta</taxon>
        <taxon>Spermatophyta</taxon>
        <taxon>Magnoliopsida</taxon>
        <taxon>Liliopsida</taxon>
        <taxon>Poales</taxon>
        <taxon>Poaceae</taxon>
        <taxon>PACMAD clade</taxon>
        <taxon>Panicoideae</taxon>
        <taxon>Panicodae</taxon>
        <taxon>Paniceae</taxon>
        <taxon>Panicinae</taxon>
        <taxon>Panicum</taxon>
        <taxon>Panicum sect. Panicum</taxon>
    </lineage>
</organism>